<feature type="transmembrane region" description="Helical" evidence="6">
    <location>
        <begin position="277"/>
        <end position="300"/>
    </location>
</feature>
<dbReference type="GeneID" id="119738667"/>
<feature type="region of interest" description="Disordered" evidence="5">
    <location>
        <begin position="60"/>
        <end position="118"/>
    </location>
</feature>
<accession>A0A914B0S1</accession>
<keyword evidence="3 6" id="KW-1133">Transmembrane helix</keyword>
<dbReference type="RefSeq" id="XP_038069508.1">
    <property type="nucleotide sequence ID" value="XM_038213580.1"/>
</dbReference>
<feature type="transmembrane region" description="Helical" evidence="6">
    <location>
        <begin position="206"/>
        <end position="229"/>
    </location>
</feature>
<evidence type="ECO:0000313" key="7">
    <source>
        <dbReference type="EnsemblMetazoa" id="XP_038069508.1"/>
    </source>
</evidence>
<evidence type="ECO:0000256" key="4">
    <source>
        <dbReference type="ARBA" id="ARBA00023136"/>
    </source>
</evidence>
<dbReference type="PANTHER" id="PTHR10671:SF108">
    <property type="entry name" value="CLAUDIN FAMILY PROTEIN-RELATED"/>
    <property type="match status" value="1"/>
</dbReference>
<dbReference type="Proteomes" id="UP000887568">
    <property type="component" value="Unplaced"/>
</dbReference>
<dbReference type="EnsemblMetazoa" id="XM_038213580.1">
    <property type="protein sequence ID" value="XP_038069508.1"/>
    <property type="gene ID" value="LOC119738667"/>
</dbReference>
<dbReference type="Pfam" id="PF13903">
    <property type="entry name" value="Claudin_2"/>
    <property type="match status" value="1"/>
</dbReference>
<comment type="subcellular location">
    <subcellularLocation>
        <location evidence="1">Membrane</location>
        <topology evidence="1">Multi-pass membrane protein</topology>
    </subcellularLocation>
</comment>
<dbReference type="Gene3D" id="1.20.140.150">
    <property type="match status" value="1"/>
</dbReference>
<keyword evidence="2 6" id="KW-0812">Transmembrane</keyword>
<feature type="compositionally biased region" description="Polar residues" evidence="5">
    <location>
        <begin position="88"/>
        <end position="118"/>
    </location>
</feature>
<name>A0A914B0S1_PATMI</name>
<evidence type="ECO:0000256" key="2">
    <source>
        <dbReference type="ARBA" id="ARBA00022692"/>
    </source>
</evidence>
<dbReference type="PANTHER" id="PTHR10671">
    <property type="entry name" value="EPITHELIAL MEMBRANE PROTEIN-RELATED"/>
    <property type="match status" value="1"/>
</dbReference>
<dbReference type="GO" id="GO:0005886">
    <property type="term" value="C:plasma membrane"/>
    <property type="evidence" value="ECO:0007669"/>
    <property type="project" value="TreeGrafter"/>
</dbReference>
<dbReference type="AlphaFoldDB" id="A0A914B0S1"/>
<protein>
    <submittedName>
        <fullName evidence="7">Uncharacterized protein</fullName>
    </submittedName>
</protein>
<evidence type="ECO:0000256" key="1">
    <source>
        <dbReference type="ARBA" id="ARBA00004141"/>
    </source>
</evidence>
<dbReference type="InterPro" id="IPR050579">
    <property type="entry name" value="PMP-22/EMP/MP20-like"/>
</dbReference>
<evidence type="ECO:0000313" key="8">
    <source>
        <dbReference type="Proteomes" id="UP000887568"/>
    </source>
</evidence>
<reference evidence="7" key="1">
    <citation type="submission" date="2022-11" db="UniProtKB">
        <authorList>
            <consortium name="EnsemblMetazoa"/>
        </authorList>
    </citation>
    <scope>IDENTIFICATION</scope>
</reference>
<dbReference type="OrthoDB" id="10001768at2759"/>
<evidence type="ECO:0000256" key="3">
    <source>
        <dbReference type="ARBA" id="ARBA00022989"/>
    </source>
</evidence>
<keyword evidence="8" id="KW-1185">Reference proteome</keyword>
<feature type="transmembrane region" description="Helical" evidence="6">
    <location>
        <begin position="236"/>
        <end position="257"/>
    </location>
</feature>
<sequence length="332" mass="35462">MVILRCFRLICISGVVVSAISFVLGTLAISTGSWLLAQGKVPPMQFPDNPVPSDPVITTPGNLSDVGTNSTDNATTTPTVATSASMTELTATTGQPTAEAATRSTGTTPQTDAGENATTANPELEMNTVLATSGLWHICQANLENGVVVGDWVCSNIIHNLASMTNTKQLTIVAARSANLISSYWVTPPSDLTVYIETSGVYFQSMLAFELISVAATLAGCCIATIAIYKKQPLAVLVAAFTMFFAGMFMLVGHLMMLSIHKAKNGETTENSWYYGWSFIVAWLSFCLCLISGIINCVVYRNFRKMSEELTGTPSRVKYANRPPPVSLGSSI</sequence>
<feature type="compositionally biased region" description="Low complexity" evidence="5">
    <location>
        <begin position="68"/>
        <end position="87"/>
    </location>
</feature>
<feature type="transmembrane region" description="Helical" evidence="6">
    <location>
        <begin position="7"/>
        <end position="36"/>
    </location>
</feature>
<proteinExistence type="predicted"/>
<keyword evidence="4 6" id="KW-0472">Membrane</keyword>
<organism evidence="7 8">
    <name type="scientific">Patiria miniata</name>
    <name type="common">Bat star</name>
    <name type="synonym">Asterina miniata</name>
    <dbReference type="NCBI Taxonomy" id="46514"/>
    <lineage>
        <taxon>Eukaryota</taxon>
        <taxon>Metazoa</taxon>
        <taxon>Echinodermata</taxon>
        <taxon>Eleutherozoa</taxon>
        <taxon>Asterozoa</taxon>
        <taxon>Asteroidea</taxon>
        <taxon>Valvatacea</taxon>
        <taxon>Valvatida</taxon>
        <taxon>Asterinidae</taxon>
        <taxon>Patiria</taxon>
    </lineage>
</organism>
<evidence type="ECO:0000256" key="5">
    <source>
        <dbReference type="SAM" id="MobiDB-lite"/>
    </source>
</evidence>
<evidence type="ECO:0000256" key="6">
    <source>
        <dbReference type="SAM" id="Phobius"/>
    </source>
</evidence>
<dbReference type="InterPro" id="IPR004031">
    <property type="entry name" value="PMP22/EMP/MP20/Claudin"/>
</dbReference>